<dbReference type="AlphaFoldDB" id="A0A150MC06"/>
<sequence length="40" mass="4490">MIRETGHRRMSLPVMRPDGEKNMFLAVTGAKKQTGTSLFP</sequence>
<comment type="caution">
    <text evidence="1">The sequence shown here is derived from an EMBL/GenBank/DDBJ whole genome shotgun (WGS) entry which is preliminary data.</text>
</comment>
<reference evidence="1 2" key="1">
    <citation type="submission" date="2016-01" db="EMBL/GenBank/DDBJ databases">
        <title>Draft Genome Sequences of Seven Thermophilic Sporeformers Isolated from Foods.</title>
        <authorList>
            <person name="Berendsen E.M."/>
            <person name="Wells-Bennik M.H."/>
            <person name="Krawcyk A.O."/>
            <person name="De Jong A."/>
            <person name="Holsappel S."/>
            <person name="Eijlander R.T."/>
            <person name="Kuipers O.P."/>
        </authorList>
    </citation>
    <scope>NUCLEOTIDE SEQUENCE [LARGE SCALE GENOMIC DNA]</scope>
    <source>
        <strain evidence="1 2">B4135</strain>
    </source>
</reference>
<evidence type="ECO:0000313" key="1">
    <source>
        <dbReference type="EMBL" id="KYD21938.1"/>
    </source>
</evidence>
<accession>A0A150MC06</accession>
<gene>
    <name evidence="1" type="ORF">B4135_1564</name>
</gene>
<name>A0A150MC06_9BACI</name>
<proteinExistence type="predicted"/>
<protein>
    <submittedName>
        <fullName evidence="1">Uncharacterized protein</fullName>
    </submittedName>
</protein>
<evidence type="ECO:0000313" key="2">
    <source>
        <dbReference type="Proteomes" id="UP000075683"/>
    </source>
</evidence>
<dbReference type="EMBL" id="LQYT01000016">
    <property type="protein sequence ID" value="KYD21938.1"/>
    <property type="molecule type" value="Genomic_DNA"/>
</dbReference>
<dbReference type="Proteomes" id="UP000075683">
    <property type="component" value="Unassembled WGS sequence"/>
</dbReference>
<organism evidence="1 2">
    <name type="scientific">Caldibacillus debilis</name>
    <dbReference type="NCBI Taxonomy" id="301148"/>
    <lineage>
        <taxon>Bacteria</taxon>
        <taxon>Bacillati</taxon>
        <taxon>Bacillota</taxon>
        <taxon>Bacilli</taxon>
        <taxon>Bacillales</taxon>
        <taxon>Bacillaceae</taxon>
        <taxon>Caldibacillus</taxon>
    </lineage>
</organism>